<dbReference type="EMBL" id="CAJVCE010000034">
    <property type="protein sequence ID" value="CAG7657308.1"/>
    <property type="molecule type" value="Genomic_DNA"/>
</dbReference>
<evidence type="ECO:0000313" key="2">
    <source>
        <dbReference type="EMBL" id="CAG7657308.1"/>
    </source>
</evidence>
<feature type="transmembrane region" description="Helical" evidence="1">
    <location>
        <begin position="12"/>
        <end position="30"/>
    </location>
</feature>
<evidence type="ECO:0000313" key="3">
    <source>
        <dbReference type="Proteomes" id="UP000730618"/>
    </source>
</evidence>
<evidence type="ECO:0000256" key="1">
    <source>
        <dbReference type="SAM" id="Phobius"/>
    </source>
</evidence>
<feature type="transmembrane region" description="Helical" evidence="1">
    <location>
        <begin position="74"/>
        <end position="96"/>
    </location>
</feature>
<sequence>MEWFALTYDTIYWMVLGASFVLTGIVGVLVMLKTEKLLLSFIAGSLINILIIGAAWWWWSTMFAGNEQQFSRQFGLFGFGVCFVNNEVLLFFAQLIMKRKVAFTYKPDNPDDL</sequence>
<reference evidence="2 3" key="1">
    <citation type="submission" date="2021-06" db="EMBL/GenBank/DDBJ databases">
        <authorList>
            <person name="Criscuolo A."/>
        </authorList>
    </citation>
    <scope>NUCLEOTIDE SEQUENCE [LARGE SCALE GENOMIC DNA]</scope>
    <source>
        <strain evidence="3">CIP 111802</strain>
    </source>
</reference>
<keyword evidence="1" id="KW-1133">Transmembrane helix</keyword>
<gene>
    <name evidence="2" type="ORF">PAECIP111802_06688</name>
</gene>
<feature type="transmembrane region" description="Helical" evidence="1">
    <location>
        <begin position="37"/>
        <end position="59"/>
    </location>
</feature>
<proteinExistence type="predicted"/>
<comment type="caution">
    <text evidence="2">The sequence shown here is derived from an EMBL/GenBank/DDBJ whole genome shotgun (WGS) entry which is preliminary data.</text>
</comment>
<accession>A0ABN7TVE9</accession>
<dbReference type="Proteomes" id="UP000730618">
    <property type="component" value="Unassembled WGS sequence"/>
</dbReference>
<keyword evidence="1" id="KW-0472">Membrane</keyword>
<protein>
    <submittedName>
        <fullName evidence="2">Uncharacterized protein</fullName>
    </submittedName>
</protein>
<keyword evidence="3" id="KW-1185">Reference proteome</keyword>
<name>A0ABN7TVE9_9BACL</name>
<organism evidence="2 3">
    <name type="scientific">Paenibacillus allorhizosphaerae</name>
    <dbReference type="NCBI Taxonomy" id="2849866"/>
    <lineage>
        <taxon>Bacteria</taxon>
        <taxon>Bacillati</taxon>
        <taxon>Bacillota</taxon>
        <taxon>Bacilli</taxon>
        <taxon>Bacillales</taxon>
        <taxon>Paenibacillaceae</taxon>
        <taxon>Paenibacillus</taxon>
    </lineage>
</organism>
<keyword evidence="1" id="KW-0812">Transmembrane</keyword>